<feature type="compositionally biased region" description="Basic and acidic residues" evidence="4">
    <location>
        <begin position="214"/>
        <end position="239"/>
    </location>
</feature>
<keyword evidence="9" id="KW-1185">Reference proteome</keyword>
<keyword evidence="2" id="KW-0560">Oxidoreductase</keyword>
<reference evidence="8 9" key="1">
    <citation type="submission" date="2019-03" db="EMBL/GenBank/DDBJ databases">
        <title>Genomic Encyclopedia of Type Strains, Phase IV (KMG-IV): sequencing the most valuable type-strain genomes for metagenomic binning, comparative biology and taxonomic classification.</title>
        <authorList>
            <person name="Goeker M."/>
        </authorList>
    </citation>
    <scope>NUCLEOTIDE SEQUENCE [LARGE SCALE GENOMIC DNA]</scope>
    <source>
        <strain evidence="8 9">DSM 19377</strain>
    </source>
</reference>
<comment type="caution">
    <text evidence="8">The sequence shown here is derived from an EMBL/GenBank/DDBJ whole genome shotgun (WGS) entry which is preliminary data.</text>
</comment>
<sequence>MKVLKFAIPALLIMAIATIGFWQINGKQDGDAFAKEKDNLKTVQPITPNVKNAKYEVKDGVKTFHLTAEPVKQEVSKGVYMKAWGYNGGTPGPTIVTHKGDKVRIVVKNNLDVPTSVHWHGLIVPNKMDGVPGVENSPKIKPGDTFTYEFTVKQVGTFMYHSHVNPAKQEMMGLSGMFIALPKKGNKIDGVKVDRDYSIMLNEWSLQGSPSDDGSMKDMDMGGMDMEKGSSSKDGKKDGMSGMDGFEEGKVPPGTYNVNPEAMMWNVFTFNGKQFPATQPMEVKKGETVLLRLGNISMQNHPIHLHGHNFKVVAKDGTPLPKAAQYEANTIDVAPGETYDVVFKANNPGTWIIHCHLPHHTAGMSDTEEGGMLNAFHYDGTPWPPAFQDKK</sequence>
<evidence type="ECO:0000313" key="9">
    <source>
        <dbReference type="Proteomes" id="UP000295416"/>
    </source>
</evidence>
<name>A0A4R2P1Q4_9BACL</name>
<dbReference type="SUPFAM" id="SSF49503">
    <property type="entry name" value="Cupredoxins"/>
    <property type="match status" value="2"/>
</dbReference>
<dbReference type="PANTHER" id="PTHR11709:SF394">
    <property type="entry name" value="FI03373P-RELATED"/>
    <property type="match status" value="1"/>
</dbReference>
<evidence type="ECO:0000256" key="5">
    <source>
        <dbReference type="SAM" id="SignalP"/>
    </source>
</evidence>
<dbReference type="Proteomes" id="UP000295416">
    <property type="component" value="Unassembled WGS sequence"/>
</dbReference>
<evidence type="ECO:0000256" key="4">
    <source>
        <dbReference type="SAM" id="MobiDB-lite"/>
    </source>
</evidence>
<dbReference type="CDD" id="cd04202">
    <property type="entry name" value="CuRO_D2_2dMcoN_like"/>
    <property type="match status" value="1"/>
</dbReference>
<dbReference type="RefSeq" id="WP_165886929.1">
    <property type="nucleotide sequence ID" value="NZ_SLXK01000017.1"/>
</dbReference>
<keyword evidence="3" id="KW-0186">Copper</keyword>
<dbReference type="Pfam" id="PF07731">
    <property type="entry name" value="Cu-oxidase_2"/>
    <property type="match status" value="1"/>
</dbReference>
<protein>
    <submittedName>
        <fullName evidence="8">Multicopper oxidase</fullName>
    </submittedName>
</protein>
<dbReference type="CDD" id="cd13860">
    <property type="entry name" value="CuRO_1_2dMco_1"/>
    <property type="match status" value="1"/>
</dbReference>
<evidence type="ECO:0000313" key="8">
    <source>
        <dbReference type="EMBL" id="TCP27801.1"/>
    </source>
</evidence>
<evidence type="ECO:0000256" key="2">
    <source>
        <dbReference type="ARBA" id="ARBA00023002"/>
    </source>
</evidence>
<organism evidence="8 9">
    <name type="scientific">Scopulibacillus darangshiensis</name>
    <dbReference type="NCBI Taxonomy" id="442528"/>
    <lineage>
        <taxon>Bacteria</taxon>
        <taxon>Bacillati</taxon>
        <taxon>Bacillota</taxon>
        <taxon>Bacilli</taxon>
        <taxon>Bacillales</taxon>
        <taxon>Sporolactobacillaceae</taxon>
        <taxon>Scopulibacillus</taxon>
    </lineage>
</organism>
<dbReference type="InterPro" id="IPR045087">
    <property type="entry name" value="Cu-oxidase_fam"/>
</dbReference>
<dbReference type="InterPro" id="IPR008972">
    <property type="entry name" value="Cupredoxin"/>
</dbReference>
<evidence type="ECO:0000256" key="3">
    <source>
        <dbReference type="ARBA" id="ARBA00023008"/>
    </source>
</evidence>
<dbReference type="InterPro" id="IPR011706">
    <property type="entry name" value="Cu-oxidase_C"/>
</dbReference>
<feature type="domain" description="Plastocyanin-like" evidence="7">
    <location>
        <begin position="74"/>
        <end position="183"/>
    </location>
</feature>
<feature type="region of interest" description="Disordered" evidence="4">
    <location>
        <begin position="208"/>
        <end position="253"/>
    </location>
</feature>
<evidence type="ECO:0000259" key="7">
    <source>
        <dbReference type="Pfam" id="PF07732"/>
    </source>
</evidence>
<accession>A0A4R2P1Q4</accession>
<feature type="domain" description="Plastocyanin-like" evidence="6">
    <location>
        <begin position="260"/>
        <end position="364"/>
    </location>
</feature>
<feature type="signal peptide" evidence="5">
    <location>
        <begin position="1"/>
        <end position="22"/>
    </location>
</feature>
<gene>
    <name evidence="8" type="ORF">EV207_11728</name>
</gene>
<dbReference type="PANTHER" id="PTHR11709">
    <property type="entry name" value="MULTI-COPPER OXIDASE"/>
    <property type="match status" value="1"/>
</dbReference>
<dbReference type="GO" id="GO:0005507">
    <property type="term" value="F:copper ion binding"/>
    <property type="evidence" value="ECO:0007669"/>
    <property type="project" value="InterPro"/>
</dbReference>
<proteinExistence type="predicted"/>
<evidence type="ECO:0000259" key="6">
    <source>
        <dbReference type="Pfam" id="PF07731"/>
    </source>
</evidence>
<keyword evidence="1" id="KW-0479">Metal-binding</keyword>
<evidence type="ECO:0000256" key="1">
    <source>
        <dbReference type="ARBA" id="ARBA00022723"/>
    </source>
</evidence>
<dbReference type="GO" id="GO:0016491">
    <property type="term" value="F:oxidoreductase activity"/>
    <property type="evidence" value="ECO:0007669"/>
    <property type="project" value="UniProtKB-KW"/>
</dbReference>
<feature type="chain" id="PRO_5038600509" evidence="5">
    <location>
        <begin position="23"/>
        <end position="391"/>
    </location>
</feature>
<keyword evidence="5" id="KW-0732">Signal</keyword>
<dbReference type="Gene3D" id="2.60.40.420">
    <property type="entry name" value="Cupredoxins - blue copper proteins"/>
    <property type="match status" value="1"/>
</dbReference>
<dbReference type="EMBL" id="SLXK01000017">
    <property type="protein sequence ID" value="TCP27801.1"/>
    <property type="molecule type" value="Genomic_DNA"/>
</dbReference>
<dbReference type="AlphaFoldDB" id="A0A4R2P1Q4"/>
<dbReference type="InterPro" id="IPR011707">
    <property type="entry name" value="Cu-oxidase-like_N"/>
</dbReference>
<dbReference type="Pfam" id="PF07732">
    <property type="entry name" value="Cu-oxidase_3"/>
    <property type="match status" value="1"/>
</dbReference>